<dbReference type="SUPFAM" id="SSF82199">
    <property type="entry name" value="SET domain"/>
    <property type="match status" value="2"/>
</dbReference>
<dbReference type="GO" id="GO:0005634">
    <property type="term" value="C:nucleus"/>
    <property type="evidence" value="ECO:0007669"/>
    <property type="project" value="TreeGrafter"/>
</dbReference>
<dbReference type="Gene3D" id="1.10.220.160">
    <property type="match status" value="1"/>
</dbReference>
<dbReference type="AlphaFoldDB" id="A0A9W4TZX2"/>
<feature type="domain" description="SET" evidence="1">
    <location>
        <begin position="11"/>
        <end position="316"/>
    </location>
</feature>
<sequence length="316" mass="37094">MISKEESFIDSNSQYYRIGNTKYGGRGCFAIEEIENDTIIHISESPLSSTISKPFKKEVCQLCFKYEFGKYMKFKVSQKVNKDQHCSIWFCSQECEDNFKKHDVNDIYINNLLNCEKYYLLGLSKPEIEAKEPKGDLNETINEEWAKVDLWNEKIANMKPSKLLNLIPRIDDSEYLEIKYVIGVLFQIFEGETSENRELSLFKELQSSEIEKYHRYPYLLYSYINIYKFVKLTCSKELQKYITPDSIRSIIGKNLSNAFGIWSESNSKDEDKEFLGFGVYPSASFFNHSCDPNLIKIRIKEKLTKRIARMVFQMSM</sequence>
<proteinExistence type="predicted"/>
<evidence type="ECO:0000313" key="3">
    <source>
        <dbReference type="Proteomes" id="UP001152885"/>
    </source>
</evidence>
<dbReference type="InterPro" id="IPR001214">
    <property type="entry name" value="SET_dom"/>
</dbReference>
<organism evidence="2 3">
    <name type="scientific">Candida verbasci</name>
    <dbReference type="NCBI Taxonomy" id="1227364"/>
    <lineage>
        <taxon>Eukaryota</taxon>
        <taxon>Fungi</taxon>
        <taxon>Dikarya</taxon>
        <taxon>Ascomycota</taxon>
        <taxon>Saccharomycotina</taxon>
        <taxon>Pichiomycetes</taxon>
        <taxon>Debaryomycetaceae</taxon>
        <taxon>Candida/Lodderomyces clade</taxon>
        <taxon>Candida</taxon>
    </lineage>
</organism>
<dbReference type="PROSITE" id="PS50280">
    <property type="entry name" value="SET"/>
    <property type="match status" value="1"/>
</dbReference>
<evidence type="ECO:0000313" key="2">
    <source>
        <dbReference type="EMBL" id="CAI5758826.1"/>
    </source>
</evidence>
<dbReference type="OrthoDB" id="1028014at2759"/>
<protein>
    <recommendedName>
        <fullName evidence="1">SET domain-containing protein</fullName>
    </recommendedName>
</protein>
<dbReference type="Proteomes" id="UP001152885">
    <property type="component" value="Unassembled WGS sequence"/>
</dbReference>
<comment type="caution">
    <text evidence="2">The sequence shown here is derived from an EMBL/GenBank/DDBJ whole genome shotgun (WGS) entry which is preliminary data.</text>
</comment>
<dbReference type="InterPro" id="IPR046341">
    <property type="entry name" value="SET_dom_sf"/>
</dbReference>
<name>A0A9W4TZX2_9ASCO</name>
<dbReference type="Gene3D" id="2.170.270.10">
    <property type="entry name" value="SET domain"/>
    <property type="match status" value="2"/>
</dbReference>
<dbReference type="PANTHER" id="PTHR12197:SF294">
    <property type="entry name" value="POTENTIAL PROTEIN LYSINE METHYLTRANSFERASE SET6"/>
    <property type="match status" value="1"/>
</dbReference>
<reference evidence="2" key="1">
    <citation type="submission" date="2022-12" db="EMBL/GenBank/DDBJ databases">
        <authorList>
            <person name="Brejova B."/>
        </authorList>
    </citation>
    <scope>NUCLEOTIDE SEQUENCE</scope>
</reference>
<accession>A0A9W4TZX2</accession>
<dbReference type="InterPro" id="IPR050869">
    <property type="entry name" value="H3K4_H4K5_MeTrfase"/>
</dbReference>
<dbReference type="Gene3D" id="6.10.140.2220">
    <property type="match status" value="1"/>
</dbReference>
<evidence type="ECO:0000259" key="1">
    <source>
        <dbReference type="PROSITE" id="PS50280"/>
    </source>
</evidence>
<dbReference type="EMBL" id="CANTUO010000003">
    <property type="protein sequence ID" value="CAI5758826.1"/>
    <property type="molecule type" value="Genomic_DNA"/>
</dbReference>
<gene>
    <name evidence="2" type="ORF">CANVERA_P3338</name>
</gene>
<dbReference type="PANTHER" id="PTHR12197">
    <property type="entry name" value="HISTONE-LYSINE N-METHYLTRANSFERASE SMYD"/>
    <property type="match status" value="1"/>
</dbReference>
<keyword evidence="3" id="KW-1185">Reference proteome</keyword>